<reference evidence="1" key="1">
    <citation type="submission" date="2022-11" db="EMBL/GenBank/DDBJ databases">
        <title>Minimal conservation of predation-associated metabolite biosynthetic gene clusters underscores biosynthetic potential of Myxococcota including descriptions for ten novel species: Archangium lansinium sp. nov., Myxococcus landrumus sp. nov., Nannocystis bai.</title>
        <authorList>
            <person name="Ahearne A."/>
            <person name="Stevens C."/>
            <person name="Phillips K."/>
        </authorList>
    </citation>
    <scope>NUCLEOTIDE SEQUENCE</scope>
    <source>
        <strain evidence="1">Na p29</strain>
    </source>
</reference>
<dbReference type="AlphaFoldDB" id="A0A9X3IYD7"/>
<dbReference type="NCBIfam" id="TIGR02270">
    <property type="entry name" value="TIGR02270 family protein"/>
    <property type="match status" value="1"/>
</dbReference>
<evidence type="ECO:0000313" key="1">
    <source>
        <dbReference type="EMBL" id="MCY1009432.1"/>
    </source>
</evidence>
<sequence>MRRVEVEPLWDVVEEHLDEAEFLWGVWRHSLVAPDYTLDEVAEGPEERLFAHLEGLAVGGPVVAERLLLPALASDEPARVSAAALALLQGPRREEALAAIVEVLRARPQQRAPLVRALACVDPAMTGPRLRELLADYDEAVMAAAAEVLALHHAPLGDALGLLLASDDAATRAMALRAVADEPDLGRFVRAVTAGLQELGPSVLDAAIDAGVRMGLAPAWARARERMREVDGGAAMLLLALGGETDDIAAIVAALGDRKRRVAALWALGFHGTPEVVDAALEWLEDPVAGPLAGEVFSAVTGVDLAAAHMDLPREDDEALEHRPEDDLPRADPMAVLQWWTRHRERFVDGRRYVAGAAHSPAALARGLRFGAMRRRPGYLLELTLALPPASRPRVLLAAPTALQLRALAAMAPVE</sequence>
<dbReference type="Proteomes" id="UP001150924">
    <property type="component" value="Unassembled WGS sequence"/>
</dbReference>
<protein>
    <submittedName>
        <fullName evidence="1">TIGR02270 family protein</fullName>
    </submittedName>
</protein>
<dbReference type="InterPro" id="IPR016024">
    <property type="entry name" value="ARM-type_fold"/>
</dbReference>
<dbReference type="RefSeq" id="WP_267772098.1">
    <property type="nucleotide sequence ID" value="NZ_JAPNKE010000002.1"/>
</dbReference>
<accession>A0A9X3IYD7</accession>
<gene>
    <name evidence="1" type="ORF">OV079_28490</name>
</gene>
<dbReference type="EMBL" id="JAPNKE010000002">
    <property type="protein sequence ID" value="MCY1009432.1"/>
    <property type="molecule type" value="Genomic_DNA"/>
</dbReference>
<dbReference type="SUPFAM" id="SSF48371">
    <property type="entry name" value="ARM repeat"/>
    <property type="match status" value="1"/>
</dbReference>
<dbReference type="InterPro" id="IPR011959">
    <property type="entry name" value="CHP02270"/>
</dbReference>
<name>A0A9X3IYD7_9BACT</name>
<keyword evidence="2" id="KW-1185">Reference proteome</keyword>
<comment type="caution">
    <text evidence="1">The sequence shown here is derived from an EMBL/GenBank/DDBJ whole genome shotgun (WGS) entry which is preliminary data.</text>
</comment>
<evidence type="ECO:0000313" key="2">
    <source>
        <dbReference type="Proteomes" id="UP001150924"/>
    </source>
</evidence>
<organism evidence="1 2">
    <name type="scientific">Nannocystis pusilla</name>
    <dbReference type="NCBI Taxonomy" id="889268"/>
    <lineage>
        <taxon>Bacteria</taxon>
        <taxon>Pseudomonadati</taxon>
        <taxon>Myxococcota</taxon>
        <taxon>Polyangia</taxon>
        <taxon>Nannocystales</taxon>
        <taxon>Nannocystaceae</taxon>
        <taxon>Nannocystis</taxon>
    </lineage>
</organism>
<proteinExistence type="predicted"/>